<evidence type="ECO:0000313" key="4">
    <source>
        <dbReference type="Proteomes" id="UP000324897"/>
    </source>
</evidence>
<evidence type="ECO:0000256" key="1">
    <source>
        <dbReference type="ARBA" id="ARBA00008668"/>
    </source>
</evidence>
<dbReference type="InterPro" id="IPR001087">
    <property type="entry name" value="GDSL"/>
</dbReference>
<sequence>MAAARSSSSLLPALLQLLLAALICLFSIPAAAAEGARATAVIVFGDSTVDAGNNNFWPTTAKGNFPPYGRDFPGGRATGRFSNGRVSPDFYPAALGLGRDFVPAYLDPSYSIQDFATSVNFASAGSGMDDTTSIALVSPITTRLQPLAVITFFFVQAAQLFYGAVFVPNMCVYIYPQNVITLSKQLDLFRQYKSRLAQQLGADEAEKVLNGAVYVISIGSNDFAANYFAMTSPGRHVEYPTVQLYTAYLVGLAQRFIADIHALGARKIGFEELFPLGCLPAERAALLGLCNEVPNAAARGFNDAMRAMVQGLNLPGADVRVAELYGFMDALLHNPTQYGFERADLACCGTAGLGCIPYGPACPDAGKYVYWDNAHTTDRAHGAIAAYLFNNTFGAFASA</sequence>
<evidence type="ECO:0000313" key="3">
    <source>
        <dbReference type="EMBL" id="TVU38616.1"/>
    </source>
</evidence>
<feature type="chain" id="PRO_5023851485" description="GDSL esterase/lipase" evidence="2">
    <location>
        <begin position="34"/>
        <end position="399"/>
    </location>
</feature>
<accession>A0A5J9VSQ7</accession>
<feature type="signal peptide" evidence="2">
    <location>
        <begin position="1"/>
        <end position="33"/>
    </location>
</feature>
<dbReference type="AlphaFoldDB" id="A0A5J9VSQ7"/>
<dbReference type="InterPro" id="IPR050592">
    <property type="entry name" value="GDSL_lipolytic_enzyme"/>
</dbReference>
<dbReference type="OrthoDB" id="1600564at2759"/>
<gene>
    <name evidence="3" type="ORF">EJB05_12000</name>
</gene>
<dbReference type="EMBL" id="RWGY01000007">
    <property type="protein sequence ID" value="TVU38616.1"/>
    <property type="molecule type" value="Genomic_DNA"/>
</dbReference>
<dbReference type="Gene3D" id="3.40.50.1110">
    <property type="entry name" value="SGNH hydrolase"/>
    <property type="match status" value="1"/>
</dbReference>
<dbReference type="InterPro" id="IPR036514">
    <property type="entry name" value="SGNH_hydro_sf"/>
</dbReference>
<feature type="non-terminal residue" evidence="3">
    <location>
        <position position="1"/>
    </location>
</feature>
<dbReference type="InterPro" id="IPR035669">
    <property type="entry name" value="SGNH_plant_lipase-like"/>
</dbReference>
<dbReference type="PANTHER" id="PTHR45642:SF62">
    <property type="entry name" value="OS02G0458900 PROTEIN"/>
    <property type="match status" value="1"/>
</dbReference>
<comment type="similarity">
    <text evidence="1">Belongs to the 'GDSL' lipolytic enzyme family.</text>
</comment>
<evidence type="ECO:0000256" key="2">
    <source>
        <dbReference type="SAM" id="SignalP"/>
    </source>
</evidence>
<dbReference type="CDD" id="cd01837">
    <property type="entry name" value="SGNH_plant_lipase_like"/>
    <property type="match status" value="1"/>
</dbReference>
<keyword evidence="2" id="KW-0732">Signal</keyword>
<dbReference type="Gramene" id="TVU38616">
    <property type="protein sequence ID" value="TVU38616"/>
    <property type="gene ID" value="EJB05_12000"/>
</dbReference>
<evidence type="ECO:0008006" key="5">
    <source>
        <dbReference type="Google" id="ProtNLM"/>
    </source>
</evidence>
<dbReference type="Pfam" id="PF00657">
    <property type="entry name" value="Lipase_GDSL"/>
    <property type="match status" value="1"/>
</dbReference>
<name>A0A5J9VSQ7_9POAL</name>
<dbReference type="SUPFAM" id="SSF52266">
    <property type="entry name" value="SGNH hydrolase"/>
    <property type="match status" value="1"/>
</dbReference>
<dbReference type="Proteomes" id="UP000324897">
    <property type="component" value="Chromosome 4"/>
</dbReference>
<comment type="caution">
    <text evidence="3">The sequence shown here is derived from an EMBL/GenBank/DDBJ whole genome shotgun (WGS) entry which is preliminary data.</text>
</comment>
<reference evidence="3 4" key="1">
    <citation type="journal article" date="2019" name="Sci. Rep.">
        <title>A high-quality genome of Eragrostis curvula grass provides insights into Poaceae evolution and supports new strategies to enhance forage quality.</title>
        <authorList>
            <person name="Carballo J."/>
            <person name="Santos B.A.C.M."/>
            <person name="Zappacosta D."/>
            <person name="Garbus I."/>
            <person name="Selva J.P."/>
            <person name="Gallo C.A."/>
            <person name="Diaz A."/>
            <person name="Albertini E."/>
            <person name="Caccamo M."/>
            <person name="Echenique V."/>
        </authorList>
    </citation>
    <scope>NUCLEOTIDE SEQUENCE [LARGE SCALE GENOMIC DNA]</scope>
    <source>
        <strain evidence="4">cv. Victoria</strain>
        <tissue evidence="3">Leaf</tissue>
    </source>
</reference>
<proteinExistence type="inferred from homology"/>
<dbReference type="GO" id="GO:0016788">
    <property type="term" value="F:hydrolase activity, acting on ester bonds"/>
    <property type="evidence" value="ECO:0007669"/>
    <property type="project" value="InterPro"/>
</dbReference>
<protein>
    <recommendedName>
        <fullName evidence="5">GDSL esterase/lipase</fullName>
    </recommendedName>
</protein>
<organism evidence="3 4">
    <name type="scientific">Eragrostis curvula</name>
    <name type="common">weeping love grass</name>
    <dbReference type="NCBI Taxonomy" id="38414"/>
    <lineage>
        <taxon>Eukaryota</taxon>
        <taxon>Viridiplantae</taxon>
        <taxon>Streptophyta</taxon>
        <taxon>Embryophyta</taxon>
        <taxon>Tracheophyta</taxon>
        <taxon>Spermatophyta</taxon>
        <taxon>Magnoliopsida</taxon>
        <taxon>Liliopsida</taxon>
        <taxon>Poales</taxon>
        <taxon>Poaceae</taxon>
        <taxon>PACMAD clade</taxon>
        <taxon>Chloridoideae</taxon>
        <taxon>Eragrostideae</taxon>
        <taxon>Eragrostidinae</taxon>
        <taxon>Eragrostis</taxon>
    </lineage>
</organism>
<keyword evidence="4" id="KW-1185">Reference proteome</keyword>
<dbReference type="PANTHER" id="PTHR45642">
    <property type="entry name" value="GDSL ESTERASE/LIPASE EXL3"/>
    <property type="match status" value="1"/>
</dbReference>